<feature type="region of interest" description="Disordered" evidence="1">
    <location>
        <begin position="190"/>
        <end position="212"/>
    </location>
</feature>
<dbReference type="Gene3D" id="3.40.1730.10">
    <property type="entry name" value="pa0076 domain"/>
    <property type="match status" value="1"/>
</dbReference>
<dbReference type="Pfam" id="PF09867">
    <property type="entry name" value="TagF_N"/>
    <property type="match status" value="1"/>
</dbReference>
<organism evidence="2 3">
    <name type="scientific">Fuscibacter oryzae</name>
    <dbReference type="NCBI Taxonomy" id="2803939"/>
    <lineage>
        <taxon>Bacteria</taxon>
        <taxon>Pseudomonadati</taxon>
        <taxon>Pseudomonadota</taxon>
        <taxon>Alphaproteobacteria</taxon>
        <taxon>Rhodobacterales</taxon>
        <taxon>Paracoccaceae</taxon>
        <taxon>Fuscibacter</taxon>
    </lineage>
</organism>
<evidence type="ECO:0000313" key="3">
    <source>
        <dbReference type="Proteomes" id="UP000619033"/>
    </source>
</evidence>
<feature type="compositionally biased region" description="Pro residues" evidence="1">
    <location>
        <begin position="246"/>
        <end position="255"/>
    </location>
</feature>
<feature type="region of interest" description="Disordered" evidence="1">
    <location>
        <begin position="246"/>
        <end position="268"/>
    </location>
</feature>
<evidence type="ECO:0000256" key="1">
    <source>
        <dbReference type="SAM" id="MobiDB-lite"/>
    </source>
</evidence>
<dbReference type="EMBL" id="JAESVP010000009">
    <property type="protein sequence ID" value="MBL4929576.1"/>
    <property type="molecule type" value="Genomic_DNA"/>
</dbReference>
<dbReference type="NCBIfam" id="TIGR03373">
    <property type="entry name" value="VI_minor_4"/>
    <property type="match status" value="1"/>
</dbReference>
<accession>A0A8J7MU07</accession>
<proteinExistence type="predicted"/>
<keyword evidence="3" id="KW-1185">Reference proteome</keyword>
<comment type="caution">
    <text evidence="2">The sequence shown here is derived from an EMBL/GenBank/DDBJ whole genome shotgun (WGS) entry which is preliminary data.</text>
</comment>
<dbReference type="InterPro" id="IPR038225">
    <property type="entry name" value="TagF_sf"/>
</dbReference>
<protein>
    <submittedName>
        <fullName evidence="2">Type VI secretion system-associated protein TagF</fullName>
    </submittedName>
</protein>
<dbReference type="AlphaFoldDB" id="A0A8J7MU07"/>
<dbReference type="RefSeq" id="WP_202662120.1">
    <property type="nucleotide sequence ID" value="NZ_JAESVP010000009.1"/>
</dbReference>
<dbReference type="Proteomes" id="UP000619033">
    <property type="component" value="Unassembled WGS sequence"/>
</dbReference>
<sequence length="310" mass="32181">MALGVYGKHPAKGDFLGHGVPASVQARLEAWLDAALADAREALGADWQAVWPAAPHLHFWLGEGIWGEAVAGVMAPAQDRVGRRFPLVFLATGMDAPPPPIIDAGQDWQHALSAHAARVLAQADLDQPADLLAGLPRPTMAKGATAAAELRATRQGPEAGTLWQDLAQADHRRAAAARSYWWTEGETAAAYPDPADTAPPRAPANTAPTEAPAPVDEEDIWALAGVATDDEDSPFAGPALGLFAPPAPSPIPSPAPARDAPEAAEMTTPAAPAAPILRPAQVWAGEGLPSGAVLAWFFKGQLVKDLSDVG</sequence>
<evidence type="ECO:0000313" key="2">
    <source>
        <dbReference type="EMBL" id="MBL4929576.1"/>
    </source>
</evidence>
<reference evidence="2" key="1">
    <citation type="submission" date="2021-01" db="EMBL/GenBank/DDBJ databases">
        <title>Genome seq and assembly of Tabrizicola sp. KVB23.</title>
        <authorList>
            <person name="Chhetri G."/>
        </authorList>
    </citation>
    <scope>NUCLEOTIDE SEQUENCE</scope>
    <source>
        <strain evidence="2">KVB23</strain>
    </source>
</reference>
<name>A0A8J7MU07_9RHOB</name>
<gene>
    <name evidence="2" type="primary">tagF</name>
    <name evidence="2" type="ORF">JI744_15835</name>
</gene>
<dbReference type="InterPro" id="IPR017748">
    <property type="entry name" value="TagF"/>
</dbReference>